<proteinExistence type="predicted"/>
<name>A0A2K3TPJ7_ECOLX</name>
<gene>
    <name evidence="2" type="ORF">C2M16_19870</name>
</gene>
<sequence length="96" mass="11530">MQQPKARVLQLVLQARRLLLPLHQPTVKKLQKPVKPTQRRARLRLLTRRKHQLQARRLQKQVKTQPGSTQARQQSRINMSYSRFLMCGYRLTIHWI</sequence>
<feature type="compositionally biased region" description="Polar residues" evidence="1">
    <location>
        <begin position="61"/>
        <end position="75"/>
    </location>
</feature>
<dbReference type="Proteomes" id="UP000236598">
    <property type="component" value="Unassembled WGS sequence"/>
</dbReference>
<evidence type="ECO:0000313" key="2">
    <source>
        <dbReference type="EMBL" id="PNY66223.1"/>
    </source>
</evidence>
<organism evidence="2 3">
    <name type="scientific">Escherichia coli</name>
    <dbReference type="NCBI Taxonomy" id="562"/>
    <lineage>
        <taxon>Bacteria</taxon>
        <taxon>Pseudomonadati</taxon>
        <taxon>Pseudomonadota</taxon>
        <taxon>Gammaproteobacteria</taxon>
        <taxon>Enterobacterales</taxon>
        <taxon>Enterobacteriaceae</taxon>
        <taxon>Escherichia</taxon>
    </lineage>
</organism>
<dbReference type="AlphaFoldDB" id="A0A2K3TPJ7"/>
<protein>
    <submittedName>
        <fullName evidence="2">Phage tail protein</fullName>
    </submittedName>
</protein>
<accession>A0A2K3TPJ7</accession>
<reference evidence="2 3" key="1">
    <citation type="submission" date="2018-01" db="EMBL/GenBank/DDBJ databases">
        <title>Draft Genomic Sequencing Of Potential Extraintestinal Pathogenic Escherichia coli B8S18 Isolated From Retail Chicken Skin.</title>
        <authorList>
            <person name="Xu A."/>
            <person name="Tilman S."/>
            <person name="Wisser-Parker K."/>
            <person name="Sheen S."/>
            <person name="Sommers C."/>
        </authorList>
    </citation>
    <scope>NUCLEOTIDE SEQUENCE [LARGE SCALE GENOMIC DNA]</scope>
    <source>
        <strain evidence="2 3">B8S18Com</strain>
    </source>
</reference>
<comment type="caution">
    <text evidence="2">The sequence shown here is derived from an EMBL/GenBank/DDBJ whole genome shotgun (WGS) entry which is preliminary data.</text>
</comment>
<evidence type="ECO:0000256" key="1">
    <source>
        <dbReference type="SAM" id="MobiDB-lite"/>
    </source>
</evidence>
<evidence type="ECO:0000313" key="3">
    <source>
        <dbReference type="Proteomes" id="UP000236598"/>
    </source>
</evidence>
<feature type="region of interest" description="Disordered" evidence="1">
    <location>
        <begin position="54"/>
        <end position="75"/>
    </location>
</feature>
<dbReference type="EMBL" id="PPHQ01000017">
    <property type="protein sequence ID" value="PNY66223.1"/>
    <property type="molecule type" value="Genomic_DNA"/>
</dbReference>